<dbReference type="AlphaFoldDB" id="A0A1J1E5S9"/>
<evidence type="ECO:0000313" key="3">
    <source>
        <dbReference type="EMBL" id="BAV95412.1"/>
    </source>
</evidence>
<dbReference type="SMART" id="SM00740">
    <property type="entry name" value="PASTA"/>
    <property type="match status" value="1"/>
</dbReference>
<evidence type="ECO:0000313" key="4">
    <source>
        <dbReference type="Proteomes" id="UP000243197"/>
    </source>
</evidence>
<dbReference type="PROSITE" id="PS51178">
    <property type="entry name" value="PASTA"/>
    <property type="match status" value="1"/>
</dbReference>
<feature type="domain" description="PASTA" evidence="2">
    <location>
        <begin position="40"/>
        <end position="108"/>
    </location>
</feature>
<dbReference type="Proteomes" id="UP000243197">
    <property type="component" value="Chromosome"/>
</dbReference>
<dbReference type="Gene3D" id="3.30.10.20">
    <property type="match status" value="2"/>
</dbReference>
<sequence length="258" mass="29607">MSFLRYFKSKYFLITTGIIFTTTITLVFILSIVLKWMTLHNEHITVPDLITMKIDDVEKKLSSESLKYEIIDSIHYNDKLEKNSVVDQLPLAGELVKVNRVIYLTINSSSYYKDTIPDVFQKSKRQVIPLLESKGFKIRNLKYVPDLGKDILLEIRHENKIVEKHELLRVGAELDLVFGSGLSNKKVSLPNVMGLTLNKAKKVLKRKSLTLGSVVYDGEIVDTLNAIIYNQFPKFKENTSMYIGESLDVWLLEVGMEE</sequence>
<dbReference type="InterPro" id="IPR005543">
    <property type="entry name" value="PASTA_dom"/>
</dbReference>
<protein>
    <recommendedName>
        <fullName evidence="2">PASTA domain-containing protein</fullName>
    </recommendedName>
</protein>
<dbReference type="OrthoDB" id="9803895at2"/>
<evidence type="ECO:0000259" key="2">
    <source>
        <dbReference type="PROSITE" id="PS51178"/>
    </source>
</evidence>
<evidence type="ECO:0000256" key="1">
    <source>
        <dbReference type="SAM" id="Phobius"/>
    </source>
</evidence>
<keyword evidence="4" id="KW-1185">Reference proteome</keyword>
<dbReference type="SUPFAM" id="SSF54184">
    <property type="entry name" value="Penicillin-binding protein 2x (pbp-2x), c-terminal domain"/>
    <property type="match status" value="1"/>
</dbReference>
<dbReference type="KEGG" id="ise:JBKA6_1399"/>
<proteinExistence type="predicted"/>
<gene>
    <name evidence="3" type="ORF">JBKA6_1399</name>
</gene>
<dbReference type="CDD" id="cd06577">
    <property type="entry name" value="PASTA_pknB"/>
    <property type="match status" value="1"/>
</dbReference>
<keyword evidence="1" id="KW-0472">Membrane</keyword>
<reference evidence="3 4" key="1">
    <citation type="submission" date="2014-03" db="EMBL/GenBank/DDBJ databases">
        <title>complete genome sequence of Flavobacteriaceae bacterium JBKA-6.</title>
        <authorList>
            <person name="Takano T."/>
            <person name="Nakamura Y."/>
            <person name="Takuma S."/>
            <person name="Yasuike M."/>
            <person name="Matsuyama T."/>
            <person name="Sakai T."/>
            <person name="Fujiwara A."/>
            <person name="Kimoto K."/>
            <person name="Fukuda Y."/>
            <person name="Kondo H."/>
            <person name="Hirono I."/>
            <person name="Nakayasu C."/>
        </authorList>
    </citation>
    <scope>NUCLEOTIDE SEQUENCE [LARGE SCALE GENOMIC DNA]</scope>
    <source>
        <strain evidence="3 4">JBKA-6</strain>
    </source>
</reference>
<feature type="transmembrane region" description="Helical" evidence="1">
    <location>
        <begin position="12"/>
        <end position="37"/>
    </location>
</feature>
<organism evidence="3 4">
    <name type="scientific">Ichthyobacterium seriolicida</name>
    <dbReference type="NCBI Taxonomy" id="242600"/>
    <lineage>
        <taxon>Bacteria</taxon>
        <taxon>Pseudomonadati</taxon>
        <taxon>Bacteroidota</taxon>
        <taxon>Flavobacteriia</taxon>
        <taxon>Flavobacteriales</taxon>
        <taxon>Ichthyobacteriaceae</taxon>
        <taxon>Ichthyobacterium</taxon>
    </lineage>
</organism>
<name>A0A1J1E5S9_9FLAO</name>
<dbReference type="Pfam" id="PF03793">
    <property type="entry name" value="PASTA"/>
    <property type="match status" value="1"/>
</dbReference>
<keyword evidence="1" id="KW-1133">Transmembrane helix</keyword>
<dbReference type="EMBL" id="AP014564">
    <property type="protein sequence ID" value="BAV95412.1"/>
    <property type="molecule type" value="Genomic_DNA"/>
</dbReference>
<keyword evidence="1" id="KW-0812">Transmembrane</keyword>
<accession>A0A1J1E5S9</accession>